<protein>
    <submittedName>
        <fullName evidence="6">HTH-type transcriptional regulator YofA</fullName>
    </submittedName>
</protein>
<keyword evidence="3" id="KW-0238">DNA-binding</keyword>
<dbReference type="STRING" id="180332.GCA_000797495_00474"/>
<dbReference type="InterPro" id="IPR000847">
    <property type="entry name" value="LysR_HTH_N"/>
</dbReference>
<dbReference type="PANTHER" id="PTHR30126">
    <property type="entry name" value="HTH-TYPE TRANSCRIPTIONAL REGULATOR"/>
    <property type="match status" value="1"/>
</dbReference>
<sequence>MELKYLQTLRTILEAGSFQKAAEQLNYAQSTVTLQIQILEQELSVKLFDKIGRRMVLTQAGKELLPYVDTVLEAVEQMENYGRKDRELTGNLNVALPETLLNYKMQPVIEQFRQQAPNVRLSLQLSNCYLIREQVLSGGVDMGIHYDVNGYGSFAVIERLTSYPLVLVASPMLTGDELNFTDRHQRKKSCLLTVDKNSIYHKRFVHYLSVMDIVLNGEMEIGSLEAIKRCIQSNLGIACLPRFAVATELKQGILQEVITSMETPEITAVCAYHKNKWVTPAMDLLIRLVKKFEN</sequence>
<dbReference type="InterPro" id="IPR005119">
    <property type="entry name" value="LysR_subst-bd"/>
</dbReference>
<dbReference type="FunFam" id="1.10.10.10:FF:000001">
    <property type="entry name" value="LysR family transcriptional regulator"/>
    <property type="match status" value="1"/>
</dbReference>
<organism evidence="6 7">
    <name type="scientific">Robinsoniella peoriensis</name>
    <dbReference type="NCBI Taxonomy" id="180332"/>
    <lineage>
        <taxon>Bacteria</taxon>
        <taxon>Bacillati</taxon>
        <taxon>Bacillota</taxon>
        <taxon>Clostridia</taxon>
        <taxon>Lachnospirales</taxon>
        <taxon>Lachnospiraceae</taxon>
        <taxon>Robinsoniella</taxon>
    </lineage>
</organism>
<evidence type="ECO:0000256" key="2">
    <source>
        <dbReference type="ARBA" id="ARBA00023015"/>
    </source>
</evidence>
<dbReference type="GO" id="GO:0000976">
    <property type="term" value="F:transcription cis-regulatory region binding"/>
    <property type="evidence" value="ECO:0007669"/>
    <property type="project" value="TreeGrafter"/>
</dbReference>
<dbReference type="Pfam" id="PF03466">
    <property type="entry name" value="LysR_substrate"/>
    <property type="match status" value="1"/>
</dbReference>
<dbReference type="InterPro" id="IPR036388">
    <property type="entry name" value="WH-like_DNA-bd_sf"/>
</dbReference>
<feature type="domain" description="HTH lysR-type" evidence="5">
    <location>
        <begin position="1"/>
        <end position="58"/>
    </location>
</feature>
<dbReference type="InterPro" id="IPR036390">
    <property type="entry name" value="WH_DNA-bd_sf"/>
</dbReference>
<keyword evidence="4" id="KW-0804">Transcription</keyword>
<dbReference type="Gene3D" id="3.40.190.290">
    <property type="match status" value="1"/>
</dbReference>
<keyword evidence="2" id="KW-0805">Transcription regulation</keyword>
<evidence type="ECO:0000313" key="6">
    <source>
        <dbReference type="EMBL" id="TLD02013.1"/>
    </source>
</evidence>
<dbReference type="CDD" id="cd05466">
    <property type="entry name" value="PBP2_LTTR_substrate"/>
    <property type="match status" value="1"/>
</dbReference>
<name>A0A4U8QCH4_9FIRM</name>
<dbReference type="EMBL" id="QGQD01000023">
    <property type="protein sequence ID" value="TLD02013.1"/>
    <property type="molecule type" value="Genomic_DNA"/>
</dbReference>
<dbReference type="PROSITE" id="PS50931">
    <property type="entry name" value="HTH_LYSR"/>
    <property type="match status" value="1"/>
</dbReference>
<gene>
    <name evidence="6" type="primary">yofA_1</name>
    <name evidence="6" type="ORF">DSM106044_01050</name>
</gene>
<dbReference type="RefSeq" id="WP_138001939.1">
    <property type="nucleotide sequence ID" value="NZ_QGQD01000023.1"/>
</dbReference>
<evidence type="ECO:0000259" key="5">
    <source>
        <dbReference type="PROSITE" id="PS50931"/>
    </source>
</evidence>
<dbReference type="SUPFAM" id="SSF53850">
    <property type="entry name" value="Periplasmic binding protein-like II"/>
    <property type="match status" value="1"/>
</dbReference>
<evidence type="ECO:0000256" key="4">
    <source>
        <dbReference type="ARBA" id="ARBA00023163"/>
    </source>
</evidence>
<dbReference type="GO" id="GO:0003700">
    <property type="term" value="F:DNA-binding transcription factor activity"/>
    <property type="evidence" value="ECO:0007669"/>
    <property type="project" value="InterPro"/>
</dbReference>
<accession>A0A4U8QCH4</accession>
<comment type="caution">
    <text evidence="6">The sequence shown here is derived from an EMBL/GenBank/DDBJ whole genome shotgun (WGS) entry which is preliminary data.</text>
</comment>
<evidence type="ECO:0000256" key="1">
    <source>
        <dbReference type="ARBA" id="ARBA00009437"/>
    </source>
</evidence>
<evidence type="ECO:0000313" key="7">
    <source>
        <dbReference type="Proteomes" id="UP000306509"/>
    </source>
</evidence>
<dbReference type="Gene3D" id="1.10.10.10">
    <property type="entry name" value="Winged helix-like DNA-binding domain superfamily/Winged helix DNA-binding domain"/>
    <property type="match status" value="1"/>
</dbReference>
<proteinExistence type="inferred from homology"/>
<dbReference type="PRINTS" id="PR00039">
    <property type="entry name" value="HTHLYSR"/>
</dbReference>
<keyword evidence="7" id="KW-1185">Reference proteome</keyword>
<dbReference type="Pfam" id="PF00126">
    <property type="entry name" value="HTH_1"/>
    <property type="match status" value="1"/>
</dbReference>
<evidence type="ECO:0000256" key="3">
    <source>
        <dbReference type="ARBA" id="ARBA00023125"/>
    </source>
</evidence>
<dbReference type="SUPFAM" id="SSF46785">
    <property type="entry name" value="Winged helix' DNA-binding domain"/>
    <property type="match status" value="1"/>
</dbReference>
<comment type="similarity">
    <text evidence="1">Belongs to the LysR transcriptional regulatory family.</text>
</comment>
<dbReference type="Proteomes" id="UP000306509">
    <property type="component" value="Unassembled WGS sequence"/>
</dbReference>
<dbReference type="AlphaFoldDB" id="A0A4U8QCH4"/>
<dbReference type="PANTHER" id="PTHR30126:SF5">
    <property type="entry name" value="HTH-TYPE TRANSCRIPTIONAL ACTIVATOR CMPR"/>
    <property type="match status" value="1"/>
</dbReference>
<reference evidence="6 7" key="1">
    <citation type="journal article" date="2019" name="Anaerobe">
        <title>Detection of Robinsoniella peoriensis in multiple bone samples of a trauma patient.</title>
        <authorList>
            <person name="Schrottner P."/>
            <person name="Hartwich K."/>
            <person name="Bunk B."/>
            <person name="Schober I."/>
            <person name="Helbig S."/>
            <person name="Rudolph W.W."/>
            <person name="Gunzer F."/>
        </authorList>
    </citation>
    <scope>NUCLEOTIDE SEQUENCE [LARGE SCALE GENOMIC DNA]</scope>
    <source>
        <strain evidence="6 7">DSM 106044</strain>
    </source>
</reference>